<dbReference type="Proteomes" id="UP000675881">
    <property type="component" value="Chromosome 6"/>
</dbReference>
<dbReference type="OrthoDB" id="408683at2759"/>
<dbReference type="InterPro" id="IPR024337">
    <property type="entry name" value="tRNA_splic_suSen54"/>
</dbReference>
<gene>
    <name evidence="1" type="ORF">LSAA_11222</name>
</gene>
<reference evidence="1" key="1">
    <citation type="submission" date="2021-02" db="EMBL/GenBank/DDBJ databases">
        <authorList>
            <person name="Bekaert M."/>
        </authorList>
    </citation>
    <scope>NUCLEOTIDE SEQUENCE</scope>
    <source>
        <strain evidence="1">IoA-00</strain>
    </source>
</reference>
<dbReference type="PANTHER" id="PTHR21027">
    <property type="entry name" value="TRNA-SPLICING ENDONUCLEASE SUBUNIT SEN54"/>
    <property type="match status" value="1"/>
</dbReference>
<evidence type="ECO:0000313" key="1">
    <source>
        <dbReference type="EMBL" id="CAF2981483.1"/>
    </source>
</evidence>
<accession>A0A7R8D093</accession>
<dbReference type="GO" id="GO:0000214">
    <property type="term" value="C:tRNA-intron endonuclease complex"/>
    <property type="evidence" value="ECO:0007669"/>
    <property type="project" value="TreeGrafter"/>
</dbReference>
<protein>
    <submittedName>
        <fullName evidence="1">(salmon louse) hypothetical protein</fullName>
    </submittedName>
</protein>
<keyword evidence="2" id="KW-1185">Reference proteome</keyword>
<organism evidence="1 2">
    <name type="scientific">Lepeophtheirus salmonis</name>
    <name type="common">Salmon louse</name>
    <name type="synonym">Caligus salmonis</name>
    <dbReference type="NCBI Taxonomy" id="72036"/>
    <lineage>
        <taxon>Eukaryota</taxon>
        <taxon>Metazoa</taxon>
        <taxon>Ecdysozoa</taxon>
        <taxon>Arthropoda</taxon>
        <taxon>Crustacea</taxon>
        <taxon>Multicrustacea</taxon>
        <taxon>Hexanauplia</taxon>
        <taxon>Copepoda</taxon>
        <taxon>Siphonostomatoida</taxon>
        <taxon>Caligidae</taxon>
        <taxon>Lepeophtheirus</taxon>
    </lineage>
</organism>
<dbReference type="EMBL" id="HG994585">
    <property type="protein sequence ID" value="CAF2981483.1"/>
    <property type="molecule type" value="Genomic_DNA"/>
</dbReference>
<dbReference type="AlphaFoldDB" id="A0A7R8D093"/>
<name>A0A7R8D093_LEPSM</name>
<sequence>MLDPHKLIEEHYSKTVVPILQDGYKLQSPSNSQEEKERVDQNRALLWKQISSPQITYQSQLSLGHLLESQICVDRPVGRIWSVFGTGGSMGLTLKNEEALYLTEHHQLQLSQKDVPLSQSSYQTWNHFILITEDYISSSKEDMENSVVNDEAIFNVYAPNTKFKKKSPGNPDYRIAIRSSELDIPLDMNSLCSSQENTNLIQAVVTPNGSLSFFQFSRINLPTDLRME</sequence>
<dbReference type="GO" id="GO:0000379">
    <property type="term" value="P:tRNA-type intron splice site recognition and cleavage"/>
    <property type="evidence" value="ECO:0007669"/>
    <property type="project" value="TreeGrafter"/>
</dbReference>
<proteinExistence type="predicted"/>
<dbReference type="PANTHER" id="PTHR21027:SF1">
    <property type="entry name" value="TRNA-SPLICING ENDONUCLEASE SUBUNIT SEN54"/>
    <property type="match status" value="1"/>
</dbReference>
<evidence type="ECO:0000313" key="2">
    <source>
        <dbReference type="Proteomes" id="UP000675881"/>
    </source>
</evidence>